<dbReference type="EMBL" id="BLXT01001405">
    <property type="protein sequence ID" value="GFN85347.1"/>
    <property type="molecule type" value="Genomic_DNA"/>
</dbReference>
<dbReference type="Proteomes" id="UP000735302">
    <property type="component" value="Unassembled WGS sequence"/>
</dbReference>
<reference evidence="1 2" key="1">
    <citation type="journal article" date="2021" name="Elife">
        <title>Chloroplast acquisition without the gene transfer in kleptoplastic sea slugs, Plakobranchus ocellatus.</title>
        <authorList>
            <person name="Maeda T."/>
            <person name="Takahashi S."/>
            <person name="Yoshida T."/>
            <person name="Shimamura S."/>
            <person name="Takaki Y."/>
            <person name="Nagai Y."/>
            <person name="Toyoda A."/>
            <person name="Suzuki Y."/>
            <person name="Arimoto A."/>
            <person name="Ishii H."/>
            <person name="Satoh N."/>
            <person name="Nishiyama T."/>
            <person name="Hasebe M."/>
            <person name="Maruyama T."/>
            <person name="Minagawa J."/>
            <person name="Obokata J."/>
            <person name="Shigenobu S."/>
        </authorList>
    </citation>
    <scope>NUCLEOTIDE SEQUENCE [LARGE SCALE GENOMIC DNA]</scope>
</reference>
<accession>A0AAV3YSK3</accession>
<proteinExistence type="predicted"/>
<protein>
    <submittedName>
        <fullName evidence="1">Uncharacterized protein</fullName>
    </submittedName>
</protein>
<gene>
    <name evidence="1" type="ORF">PoB_001185300</name>
</gene>
<keyword evidence="2" id="KW-1185">Reference proteome</keyword>
<sequence length="115" mass="12898">MSNYRAIGLHPVAPILRDPVDEPPKYAMAGFIFSIRCSMFRLVSEKVSTASRANAKTVNGTWSEGTLYFGVRPLAMRNGGFSVRHLKFSARDLTGVPSLLRRYLSWTKTVYTLLI</sequence>
<name>A0AAV3YSK3_9GAST</name>
<evidence type="ECO:0000313" key="1">
    <source>
        <dbReference type="EMBL" id="GFN85347.1"/>
    </source>
</evidence>
<organism evidence="1 2">
    <name type="scientific">Plakobranchus ocellatus</name>
    <dbReference type="NCBI Taxonomy" id="259542"/>
    <lineage>
        <taxon>Eukaryota</taxon>
        <taxon>Metazoa</taxon>
        <taxon>Spiralia</taxon>
        <taxon>Lophotrochozoa</taxon>
        <taxon>Mollusca</taxon>
        <taxon>Gastropoda</taxon>
        <taxon>Heterobranchia</taxon>
        <taxon>Euthyneura</taxon>
        <taxon>Panpulmonata</taxon>
        <taxon>Sacoglossa</taxon>
        <taxon>Placobranchoidea</taxon>
        <taxon>Plakobranchidae</taxon>
        <taxon>Plakobranchus</taxon>
    </lineage>
</organism>
<comment type="caution">
    <text evidence="1">The sequence shown here is derived from an EMBL/GenBank/DDBJ whole genome shotgun (WGS) entry which is preliminary data.</text>
</comment>
<dbReference type="AlphaFoldDB" id="A0AAV3YSK3"/>
<evidence type="ECO:0000313" key="2">
    <source>
        <dbReference type="Proteomes" id="UP000735302"/>
    </source>
</evidence>